<dbReference type="KEGG" id="ncs:NCAS_0H02120"/>
<dbReference type="OrthoDB" id="10251412at2759"/>
<evidence type="ECO:0000256" key="3">
    <source>
        <dbReference type="ARBA" id="ARBA00022692"/>
    </source>
</evidence>
<keyword evidence="18" id="KW-1185">Reference proteome</keyword>
<dbReference type="SMART" id="SM00382">
    <property type="entry name" value="AAA"/>
    <property type="match status" value="1"/>
</dbReference>
<dbReference type="GO" id="GO:0005524">
    <property type="term" value="F:ATP binding"/>
    <property type="evidence" value="ECO:0007669"/>
    <property type="project" value="UniProtKB-KW"/>
</dbReference>
<evidence type="ECO:0000256" key="12">
    <source>
        <dbReference type="RuleBase" id="RU003651"/>
    </source>
</evidence>
<dbReference type="Pfam" id="PF00004">
    <property type="entry name" value="AAA"/>
    <property type="match status" value="1"/>
</dbReference>
<dbReference type="GO" id="GO:0034551">
    <property type="term" value="P:mitochondrial respiratory chain complex III assembly"/>
    <property type="evidence" value="ECO:0007669"/>
    <property type="project" value="EnsemblFungi"/>
</dbReference>
<organism evidence="17 18">
    <name type="scientific">Naumovozyma castellii</name>
    <name type="common">Yeast</name>
    <name type="synonym">Saccharomyces castellii</name>
    <dbReference type="NCBI Taxonomy" id="27288"/>
    <lineage>
        <taxon>Eukaryota</taxon>
        <taxon>Fungi</taxon>
        <taxon>Dikarya</taxon>
        <taxon>Ascomycota</taxon>
        <taxon>Saccharomycotina</taxon>
        <taxon>Saccharomycetes</taxon>
        <taxon>Saccharomycetales</taxon>
        <taxon>Saccharomycetaceae</taxon>
        <taxon>Naumovozyma</taxon>
    </lineage>
</organism>
<dbReference type="GO" id="GO:0042626">
    <property type="term" value="F:ATPase-coupled transmembrane transporter activity"/>
    <property type="evidence" value="ECO:0007669"/>
    <property type="project" value="EnsemblFungi"/>
</dbReference>
<reference key="2">
    <citation type="submission" date="2011-08" db="EMBL/GenBank/DDBJ databases">
        <title>Genome sequence of Naumovozyma castellii.</title>
        <authorList>
            <person name="Gordon J.L."/>
            <person name="Armisen D."/>
            <person name="Proux-Wera E."/>
            <person name="OhEigeartaigh S.S."/>
            <person name="Byrne K.P."/>
            <person name="Wolfe K.H."/>
        </authorList>
    </citation>
    <scope>NUCLEOTIDE SEQUENCE</scope>
    <source>
        <strain>Type strain:CBS 4309</strain>
    </source>
</reference>
<evidence type="ECO:0000259" key="15">
    <source>
        <dbReference type="SMART" id="SM00382"/>
    </source>
</evidence>
<keyword evidence="5" id="KW-0999">Mitochondrion inner membrane</keyword>
<dbReference type="InterPro" id="IPR003593">
    <property type="entry name" value="AAA+_ATPase"/>
</dbReference>
<dbReference type="STRING" id="1064592.G0VJ43"/>
<evidence type="ECO:0000256" key="13">
    <source>
        <dbReference type="SAM" id="MobiDB-lite"/>
    </source>
</evidence>
<dbReference type="GO" id="GO:0008320">
    <property type="term" value="F:protein transmembrane transporter activity"/>
    <property type="evidence" value="ECO:0007669"/>
    <property type="project" value="EnsemblFungi"/>
</dbReference>
<evidence type="ECO:0000256" key="2">
    <source>
        <dbReference type="ARBA" id="ARBA00007448"/>
    </source>
</evidence>
<dbReference type="eggNOG" id="KOG0743">
    <property type="taxonomic scope" value="Eukaryota"/>
</dbReference>
<feature type="compositionally biased region" description="Polar residues" evidence="13">
    <location>
        <begin position="9"/>
        <end position="22"/>
    </location>
</feature>
<evidence type="ECO:0000313" key="18">
    <source>
        <dbReference type="Proteomes" id="UP000001640"/>
    </source>
</evidence>
<dbReference type="InParanoid" id="G0VJ43"/>
<dbReference type="SMART" id="SM01024">
    <property type="entry name" value="BCS1_N"/>
    <property type="match status" value="1"/>
</dbReference>
<name>G0VJ43_NAUCA</name>
<keyword evidence="3 14" id="KW-0812">Transmembrane</keyword>
<comment type="subcellular location">
    <subcellularLocation>
        <location evidence="1">Mitochondrion inner membrane</location>
        <topology evidence="1">Single-pass membrane protein</topology>
    </subcellularLocation>
</comment>
<comment type="similarity">
    <text evidence="2">Belongs to the AAA ATPase family. BCS1 subfamily.</text>
</comment>
<gene>
    <name evidence="17" type="primary">NCAS0H02120</name>
    <name evidence="17" type="ordered locus">NCAS_0H02120</name>
</gene>
<dbReference type="InterPro" id="IPR027417">
    <property type="entry name" value="P-loop_NTPase"/>
</dbReference>
<evidence type="ECO:0000259" key="16">
    <source>
        <dbReference type="SMART" id="SM01024"/>
    </source>
</evidence>
<dbReference type="FunCoup" id="G0VJ43">
    <property type="interactions" value="1211"/>
</dbReference>
<dbReference type="Proteomes" id="UP000001640">
    <property type="component" value="Chromosome 8"/>
</dbReference>
<protein>
    <recommendedName>
        <fullName evidence="19">AAA+ ATPase domain-containing protein</fullName>
    </recommendedName>
</protein>
<dbReference type="RefSeq" id="XP_003677869.1">
    <property type="nucleotide sequence ID" value="XM_003677821.1"/>
</dbReference>
<evidence type="ECO:0000256" key="6">
    <source>
        <dbReference type="ARBA" id="ARBA00022801"/>
    </source>
</evidence>
<dbReference type="InterPro" id="IPR014851">
    <property type="entry name" value="BCS1_N"/>
</dbReference>
<comment type="catalytic activity">
    <reaction evidence="11">
        <text>ATP + H2O = ADP + phosphate + H(+)</text>
        <dbReference type="Rhea" id="RHEA:13065"/>
        <dbReference type="ChEBI" id="CHEBI:15377"/>
        <dbReference type="ChEBI" id="CHEBI:15378"/>
        <dbReference type="ChEBI" id="CHEBI:30616"/>
        <dbReference type="ChEBI" id="CHEBI:43474"/>
        <dbReference type="ChEBI" id="CHEBI:456216"/>
    </reaction>
    <physiologicalReaction direction="left-to-right" evidence="11">
        <dbReference type="Rhea" id="RHEA:13066"/>
    </physiologicalReaction>
</comment>
<dbReference type="GO" id="GO:0005743">
    <property type="term" value="C:mitochondrial inner membrane"/>
    <property type="evidence" value="ECO:0007669"/>
    <property type="project" value="UniProtKB-SubCell"/>
</dbReference>
<dbReference type="FunFam" id="3.40.50.300:FF:000768">
    <property type="entry name" value="Probable mitochondrial chaperone bcs1"/>
    <property type="match status" value="1"/>
</dbReference>
<feature type="region of interest" description="Disordered" evidence="13">
    <location>
        <begin position="1"/>
        <end position="29"/>
    </location>
</feature>
<evidence type="ECO:0000256" key="5">
    <source>
        <dbReference type="ARBA" id="ARBA00022792"/>
    </source>
</evidence>
<feature type="domain" description="BCS1 N-terminal" evidence="16">
    <location>
        <begin position="64"/>
        <end position="233"/>
    </location>
</feature>
<dbReference type="CDD" id="cd19510">
    <property type="entry name" value="RecA-like_BCS1"/>
    <property type="match status" value="1"/>
</dbReference>
<dbReference type="InterPro" id="IPR003959">
    <property type="entry name" value="ATPase_AAA_core"/>
</dbReference>
<evidence type="ECO:0000256" key="14">
    <source>
        <dbReference type="SAM" id="Phobius"/>
    </source>
</evidence>
<dbReference type="Gene3D" id="3.40.50.300">
    <property type="entry name" value="P-loop containing nucleotide triphosphate hydrolases"/>
    <property type="match status" value="1"/>
</dbReference>
<accession>G0VJ43</accession>
<feature type="domain" description="AAA+ ATPase" evidence="15">
    <location>
        <begin position="264"/>
        <end position="395"/>
    </location>
</feature>
<feature type="transmembrane region" description="Helical" evidence="14">
    <location>
        <begin position="56"/>
        <end position="73"/>
    </location>
</feature>
<keyword evidence="9" id="KW-0496">Mitochondrion</keyword>
<dbReference type="OMA" id="WMTLYQR"/>
<reference evidence="17 18" key="1">
    <citation type="journal article" date="2011" name="Proc. Natl. Acad. Sci. U.S.A.">
        <title>Evolutionary erosion of yeast sex chromosomes by mating-type switching accidents.</title>
        <authorList>
            <person name="Gordon J.L."/>
            <person name="Armisen D."/>
            <person name="Proux-Wera E."/>
            <person name="Oheigeartaigh S.S."/>
            <person name="Byrne K.P."/>
            <person name="Wolfe K.H."/>
        </authorList>
    </citation>
    <scope>NUCLEOTIDE SEQUENCE [LARGE SCALE GENOMIC DNA]</scope>
    <source>
        <strain evidence="18">ATCC 76901 / BCRC 22586 / CBS 4309 / NBRC 1992 / NRRL Y-12630</strain>
    </source>
</reference>
<dbReference type="PROSITE" id="PS00674">
    <property type="entry name" value="AAA"/>
    <property type="match status" value="1"/>
</dbReference>
<dbReference type="GO" id="GO:0051131">
    <property type="term" value="P:chaperone-mediated protein complex assembly"/>
    <property type="evidence" value="ECO:0007669"/>
    <property type="project" value="EnsemblFungi"/>
</dbReference>
<dbReference type="InterPro" id="IPR003960">
    <property type="entry name" value="ATPase_AAA_CS"/>
</dbReference>
<evidence type="ECO:0000256" key="10">
    <source>
        <dbReference type="ARBA" id="ARBA00023136"/>
    </source>
</evidence>
<sequence>MSAEDPSVTAHTQPTNVDQQQPLEGIIPSPTGIEETATMKGKVSSLVQSAMSSNPYFAAGGGLMILGSGLALARSGMIKLSGLIYRQMIIDLEIQSRDKSYSWFLTWMSKHPQRISKHLSVRTNYIQHDNGSISTKFSLVPGPGNHWIRYKGAFIMIKRERSGKMVDLINSSPYETVTLTTLYRDRHLFNEILNEAKDIAMKTTEGKTVIYTSFGPEWRKFGQPKSKRMLSSVVLDKGVKEGILQDVEEFRANGSWYADRGIPYRRGYLLYGPPGSGKTSFIQAMAGELDYNICILNLSENNLTDDRLNHLMNNMPERSILLLEDIDAAFTTRQQTTETGYQSHVTFSGLLNALDGVTSSEETITFMTTNHPEKLDPAILRPGRVDYKVFIDNASSYQIEHMFLKFYPGETTLCEQFVDTVQNLGHAVSTAQLQGLFVMNKDQPAAALKQATTILRGVDAPSKDQHHLHEISF</sequence>
<dbReference type="Pfam" id="PF08740">
    <property type="entry name" value="BCS1_N"/>
    <property type="match status" value="1"/>
</dbReference>
<dbReference type="EMBL" id="HE576759">
    <property type="protein sequence ID" value="CCC71522.1"/>
    <property type="molecule type" value="Genomic_DNA"/>
</dbReference>
<dbReference type="HOGENOM" id="CLU_010189_6_2_1"/>
<evidence type="ECO:0000256" key="1">
    <source>
        <dbReference type="ARBA" id="ARBA00004434"/>
    </source>
</evidence>
<keyword evidence="6" id="KW-0378">Hydrolase</keyword>
<dbReference type="PANTHER" id="PTHR23070">
    <property type="entry name" value="BCS1 AAA-TYPE ATPASE"/>
    <property type="match status" value="1"/>
</dbReference>
<evidence type="ECO:0008006" key="19">
    <source>
        <dbReference type="Google" id="ProtNLM"/>
    </source>
</evidence>
<evidence type="ECO:0000256" key="8">
    <source>
        <dbReference type="ARBA" id="ARBA00022989"/>
    </source>
</evidence>
<keyword evidence="4 12" id="KW-0547">Nucleotide-binding</keyword>
<evidence type="ECO:0000256" key="7">
    <source>
        <dbReference type="ARBA" id="ARBA00022840"/>
    </source>
</evidence>
<keyword evidence="7 12" id="KW-0067">ATP-binding</keyword>
<dbReference type="GO" id="GO:0016887">
    <property type="term" value="F:ATP hydrolysis activity"/>
    <property type="evidence" value="ECO:0007669"/>
    <property type="project" value="EnsemblFungi"/>
</dbReference>
<dbReference type="InterPro" id="IPR057495">
    <property type="entry name" value="AAA_lid_BCS1"/>
</dbReference>
<dbReference type="SUPFAM" id="SSF52540">
    <property type="entry name" value="P-loop containing nucleoside triphosphate hydrolases"/>
    <property type="match status" value="1"/>
</dbReference>
<dbReference type="GO" id="GO:0032979">
    <property type="term" value="P:protein insertion into mitochondrial inner membrane from matrix"/>
    <property type="evidence" value="ECO:0007669"/>
    <property type="project" value="EnsemblFungi"/>
</dbReference>
<keyword evidence="8 14" id="KW-1133">Transmembrane helix</keyword>
<keyword evidence="10 14" id="KW-0472">Membrane</keyword>
<proteinExistence type="inferred from homology"/>
<dbReference type="InterPro" id="IPR050747">
    <property type="entry name" value="Mitochondrial_chaperone_BCS1"/>
</dbReference>
<dbReference type="GeneID" id="96905199"/>
<dbReference type="Pfam" id="PF25426">
    <property type="entry name" value="AAA_lid_BCS1"/>
    <property type="match status" value="1"/>
</dbReference>
<dbReference type="AlphaFoldDB" id="G0VJ43"/>
<evidence type="ECO:0000256" key="4">
    <source>
        <dbReference type="ARBA" id="ARBA00022741"/>
    </source>
</evidence>
<evidence type="ECO:0000256" key="9">
    <source>
        <dbReference type="ARBA" id="ARBA00023128"/>
    </source>
</evidence>
<evidence type="ECO:0000256" key="11">
    <source>
        <dbReference type="ARBA" id="ARBA00048778"/>
    </source>
</evidence>
<evidence type="ECO:0000313" key="17">
    <source>
        <dbReference type="EMBL" id="CCC71522.1"/>
    </source>
</evidence>